<dbReference type="RefSeq" id="WP_272132332.1">
    <property type="nucleotide sequence ID" value="NZ_JAQLOI010000001.1"/>
</dbReference>
<evidence type="ECO:0000313" key="2">
    <source>
        <dbReference type="EMBL" id="MDB1122491.1"/>
    </source>
</evidence>
<keyword evidence="1" id="KW-0472">Membrane</keyword>
<feature type="binding site" evidence="1">
    <location>
        <position position="73"/>
    </location>
    <ligand>
        <name>substrate</name>
    </ligand>
</feature>
<dbReference type="Pfam" id="PF00459">
    <property type="entry name" value="Inositol_P"/>
    <property type="match status" value="1"/>
</dbReference>
<dbReference type="GO" id="GO:0008441">
    <property type="term" value="F:3'(2'),5'-bisphosphate nucleotidase activity"/>
    <property type="evidence" value="ECO:0007669"/>
    <property type="project" value="UniProtKB-EC"/>
</dbReference>
<reference evidence="2 3" key="1">
    <citation type="submission" date="2023-01" db="EMBL/GenBank/DDBJ databases">
        <title>Vibrio sp. KJ40-1 sp.nov, isolated from marine algae.</title>
        <authorList>
            <person name="Butt M."/>
            <person name="Kim J.M.J."/>
            <person name="Jeon C.O.C."/>
        </authorList>
    </citation>
    <scope>NUCLEOTIDE SEQUENCE [LARGE SCALE GENOMIC DNA]</scope>
    <source>
        <strain evidence="2 3">KJ40-1</strain>
    </source>
</reference>
<comment type="catalytic activity">
    <reaction evidence="1">
        <text>adenosine 3',5'-bisphosphate + H2O = AMP + phosphate</text>
        <dbReference type="Rhea" id="RHEA:10040"/>
        <dbReference type="ChEBI" id="CHEBI:15377"/>
        <dbReference type="ChEBI" id="CHEBI:43474"/>
        <dbReference type="ChEBI" id="CHEBI:58343"/>
        <dbReference type="ChEBI" id="CHEBI:456215"/>
        <dbReference type="EC" id="3.1.3.7"/>
    </reaction>
</comment>
<dbReference type="HAMAP" id="MF_02095">
    <property type="entry name" value="CysQ"/>
    <property type="match status" value="1"/>
</dbReference>
<feature type="binding site" evidence="1">
    <location>
        <position position="222"/>
    </location>
    <ligand>
        <name>Mg(2+)</name>
        <dbReference type="ChEBI" id="CHEBI:18420"/>
        <label>2</label>
    </ligand>
</feature>
<gene>
    <name evidence="1 2" type="primary">cysQ</name>
    <name evidence="2" type="ORF">PGX00_01510</name>
</gene>
<comment type="similarity">
    <text evidence="1">Belongs to the inositol monophosphatase superfamily. CysQ family.</text>
</comment>
<dbReference type="NCBIfam" id="TIGR01331">
    <property type="entry name" value="bisphos_cysQ"/>
    <property type="match status" value="1"/>
</dbReference>
<dbReference type="CDD" id="cd01638">
    <property type="entry name" value="CysQ"/>
    <property type="match status" value="1"/>
</dbReference>
<comment type="cofactor">
    <cofactor evidence="1">
        <name>Mg(2+)</name>
        <dbReference type="ChEBI" id="CHEBI:18420"/>
    </cofactor>
</comment>
<dbReference type="PANTHER" id="PTHR43028">
    <property type="entry name" value="3'(2'),5'-BISPHOSPHATE NUCLEOTIDASE 1"/>
    <property type="match status" value="1"/>
</dbReference>
<dbReference type="InterPro" id="IPR050725">
    <property type="entry name" value="CysQ/Inositol_MonoPase"/>
</dbReference>
<keyword evidence="1" id="KW-0997">Cell inner membrane</keyword>
<dbReference type="EMBL" id="JAQLOI010000001">
    <property type="protein sequence ID" value="MDB1122491.1"/>
    <property type="molecule type" value="Genomic_DNA"/>
</dbReference>
<feature type="binding site" evidence="1">
    <location>
        <begin position="95"/>
        <end position="98"/>
    </location>
    <ligand>
        <name>substrate</name>
    </ligand>
</feature>
<dbReference type="InterPro" id="IPR006240">
    <property type="entry name" value="CysQ"/>
</dbReference>
<name>A0ABT4YLR8_9VIBR</name>
<organism evidence="2 3">
    <name type="scientific">Vibrio algarum</name>
    <dbReference type="NCBI Taxonomy" id="3020714"/>
    <lineage>
        <taxon>Bacteria</taxon>
        <taxon>Pseudomonadati</taxon>
        <taxon>Pseudomonadota</taxon>
        <taxon>Gammaproteobacteria</taxon>
        <taxon>Vibrionales</taxon>
        <taxon>Vibrionaceae</taxon>
        <taxon>Vibrio</taxon>
    </lineage>
</organism>
<feature type="binding site" evidence="1">
    <location>
        <position position="96"/>
    </location>
    <ligand>
        <name>Mg(2+)</name>
        <dbReference type="ChEBI" id="CHEBI:18420"/>
        <label>2</label>
    </ligand>
</feature>
<feature type="binding site" evidence="1">
    <location>
        <position position="95"/>
    </location>
    <ligand>
        <name>Mg(2+)</name>
        <dbReference type="ChEBI" id="CHEBI:18420"/>
        <label>1</label>
    </ligand>
</feature>
<accession>A0ABT4YLR8</accession>
<keyword evidence="1 2" id="KW-0378">Hydrolase</keyword>
<feature type="binding site" evidence="1">
    <location>
        <position position="222"/>
    </location>
    <ligand>
        <name>substrate</name>
    </ligand>
</feature>
<dbReference type="PANTHER" id="PTHR43028:SF7">
    <property type="entry name" value="3'(2'),5'-BISPHOSPHATE NUCLEOTIDASE CYSQ"/>
    <property type="match status" value="1"/>
</dbReference>
<evidence type="ECO:0000256" key="1">
    <source>
        <dbReference type="HAMAP-Rule" id="MF_02095"/>
    </source>
</evidence>
<keyword evidence="3" id="KW-1185">Reference proteome</keyword>
<dbReference type="Proteomes" id="UP001210678">
    <property type="component" value="Unassembled WGS sequence"/>
</dbReference>
<comment type="caution">
    <text evidence="2">The sequence shown here is derived from an EMBL/GenBank/DDBJ whole genome shotgun (WGS) entry which is preliminary data.</text>
</comment>
<dbReference type="EC" id="3.1.3.7" evidence="1"/>
<keyword evidence="1" id="KW-0479">Metal-binding</keyword>
<evidence type="ECO:0000313" key="3">
    <source>
        <dbReference type="Proteomes" id="UP001210678"/>
    </source>
</evidence>
<keyword evidence="1" id="KW-1003">Cell membrane</keyword>
<dbReference type="Gene3D" id="3.30.540.10">
    <property type="entry name" value="Fructose-1,6-Bisphosphatase, subunit A, domain 1"/>
    <property type="match status" value="1"/>
</dbReference>
<comment type="subcellular location">
    <subcellularLocation>
        <location evidence="1">Cell inner membrane</location>
        <topology evidence="1">Peripheral membrane protein</topology>
        <orientation evidence="1">Cytoplasmic side</orientation>
    </subcellularLocation>
</comment>
<comment type="function">
    <text evidence="1">Converts adenosine-3',5'-bisphosphate (PAP) to AMP.</text>
</comment>
<proteinExistence type="inferred from homology"/>
<feature type="binding site" evidence="1">
    <location>
        <position position="93"/>
    </location>
    <ligand>
        <name>Mg(2+)</name>
        <dbReference type="ChEBI" id="CHEBI:18420"/>
        <label>1</label>
    </ligand>
</feature>
<dbReference type="SUPFAM" id="SSF56655">
    <property type="entry name" value="Carbohydrate phosphatase"/>
    <property type="match status" value="1"/>
</dbReference>
<protein>
    <recommendedName>
        <fullName evidence="1">3'(2'),5'-bisphosphate nucleotidase CysQ</fullName>
        <ecNumber evidence="1">3.1.3.7</ecNumber>
    </recommendedName>
    <alternativeName>
        <fullName evidence="1">3'(2'),5-bisphosphonucleoside 3'(2')-phosphohydrolase</fullName>
    </alternativeName>
    <alternativeName>
        <fullName evidence="1">3'-phosphoadenosine 5'-phosphate phosphatase</fullName>
        <shortName evidence="1">PAP phosphatase</shortName>
    </alternativeName>
</protein>
<dbReference type="Gene3D" id="3.40.190.80">
    <property type="match status" value="1"/>
</dbReference>
<sequence>MATLSKDLSHLIPSVIDVARAAGQLILDIYENREYEEFTKSDSTPVTSADLAAHKFIGEKLSELTSDIPVLSEEDADISLEQRSQWNRYWLVDPLDGTQEFIARSGDFATIIALIENNRPVMGVVYAPVSGVTYYAYEGHGAWKIPEVGESVSINTLTHEAAHQAIAIAISRRQNINKITDRMSPAWNYDLVPLGSAALKACLVAEGAVDCYLRLGPTGEWDTAATQCIVQEAGGRILSTQLEPLSYNERETLENPNFIVLGDEALPWDEILKIKD</sequence>
<feature type="binding site" evidence="1">
    <location>
        <position position="93"/>
    </location>
    <ligand>
        <name>Mg(2+)</name>
        <dbReference type="ChEBI" id="CHEBI:18420"/>
        <label>2</label>
    </ligand>
</feature>
<dbReference type="InterPro" id="IPR000760">
    <property type="entry name" value="Inositol_monophosphatase-like"/>
</dbReference>
<keyword evidence="1" id="KW-0460">Magnesium</keyword>
<dbReference type="PRINTS" id="PR00377">
    <property type="entry name" value="IMPHPHTASES"/>
</dbReference>
<feature type="binding site" evidence="1">
    <location>
        <position position="73"/>
    </location>
    <ligand>
        <name>Mg(2+)</name>
        <dbReference type="ChEBI" id="CHEBI:18420"/>
        <label>1</label>
    </ligand>
</feature>